<accession>A0A395LGE1</accession>
<dbReference type="EMBL" id="QRBB01000002">
    <property type="protein sequence ID" value="RDS75833.1"/>
    <property type="molecule type" value="Genomic_DNA"/>
</dbReference>
<dbReference type="Proteomes" id="UP000254101">
    <property type="component" value="Unassembled WGS sequence"/>
</dbReference>
<evidence type="ECO:0000313" key="3">
    <source>
        <dbReference type="EMBL" id="RDS75833.1"/>
    </source>
</evidence>
<sequence>MTYKFSLAASSLVIAAATLPAPVAAQELYIGEIIQTGYNFCPRNTMEAAGQLLSISQNSALFALYGTTYGGNGSTTFGLPDLRGRAPIGQGNGSGLTPRPIGQMAGTETTTLTTSNLPPHNHTPQVAIARVSADQPNPINNSFARAAQNAYTEQAPGTDLMHQGTIVSSNVGQGVPVNNMQPFQVMRYCVALYGIFPSRN</sequence>
<dbReference type="InterPro" id="IPR037053">
    <property type="entry name" value="Phage_tail_collar_dom_sf"/>
</dbReference>
<dbReference type="Pfam" id="PF07484">
    <property type="entry name" value="Collar"/>
    <property type="match status" value="1"/>
</dbReference>
<dbReference type="Gene3D" id="3.90.1340.10">
    <property type="entry name" value="Phage tail collar domain"/>
    <property type="match status" value="1"/>
</dbReference>
<name>A0A395LGE1_9SPHN</name>
<keyword evidence="4" id="KW-1185">Reference proteome</keyword>
<dbReference type="RefSeq" id="WP_115493101.1">
    <property type="nucleotide sequence ID" value="NZ_JACHWW010000002.1"/>
</dbReference>
<dbReference type="SUPFAM" id="SSF88874">
    <property type="entry name" value="Receptor-binding domain of short tail fibre protein gp12"/>
    <property type="match status" value="1"/>
</dbReference>
<dbReference type="InterPro" id="IPR011083">
    <property type="entry name" value="Phage_tail_collar_dom"/>
</dbReference>
<gene>
    <name evidence="3" type="ORF">DL238_14185</name>
</gene>
<feature type="domain" description="Phage tail collar" evidence="2">
    <location>
        <begin position="31"/>
        <end position="87"/>
    </location>
</feature>
<dbReference type="AlphaFoldDB" id="A0A395LGE1"/>
<proteinExistence type="predicted"/>
<protein>
    <submittedName>
        <fullName evidence="3">Phage tail protein</fullName>
    </submittedName>
</protein>
<evidence type="ECO:0000313" key="4">
    <source>
        <dbReference type="Proteomes" id="UP000254101"/>
    </source>
</evidence>
<keyword evidence="1" id="KW-0732">Signal</keyword>
<reference evidence="3 4" key="1">
    <citation type="submission" date="2018-07" db="EMBL/GenBank/DDBJ databases">
        <title>Erythrobacter nanhaiensis sp. nov., a novel member of the genus Erythrobacter isolated from the South China Sea.</title>
        <authorList>
            <person name="Chen X."/>
            <person name="Liu J."/>
        </authorList>
    </citation>
    <scope>NUCLEOTIDE SEQUENCE [LARGE SCALE GENOMIC DNA]</scope>
    <source>
        <strain evidence="3 4">S-5</strain>
    </source>
</reference>
<evidence type="ECO:0000259" key="2">
    <source>
        <dbReference type="Pfam" id="PF07484"/>
    </source>
</evidence>
<feature type="chain" id="PRO_5017271464" evidence="1">
    <location>
        <begin position="26"/>
        <end position="200"/>
    </location>
</feature>
<organism evidence="3 4">
    <name type="scientific">Alteriqipengyuania lutimaris</name>
    <dbReference type="NCBI Taxonomy" id="1538146"/>
    <lineage>
        <taxon>Bacteria</taxon>
        <taxon>Pseudomonadati</taxon>
        <taxon>Pseudomonadota</taxon>
        <taxon>Alphaproteobacteria</taxon>
        <taxon>Sphingomonadales</taxon>
        <taxon>Erythrobacteraceae</taxon>
        <taxon>Alteriqipengyuania</taxon>
    </lineage>
</organism>
<evidence type="ECO:0000256" key="1">
    <source>
        <dbReference type="SAM" id="SignalP"/>
    </source>
</evidence>
<comment type="caution">
    <text evidence="3">The sequence shown here is derived from an EMBL/GenBank/DDBJ whole genome shotgun (WGS) entry which is preliminary data.</text>
</comment>
<dbReference type="OrthoDB" id="9810174at2"/>
<feature type="signal peptide" evidence="1">
    <location>
        <begin position="1"/>
        <end position="25"/>
    </location>
</feature>